<feature type="region of interest" description="Disordered" evidence="1">
    <location>
        <begin position="1"/>
        <end position="49"/>
    </location>
</feature>
<feature type="compositionally biased region" description="Basic and acidic residues" evidence="1">
    <location>
        <begin position="7"/>
        <end position="16"/>
    </location>
</feature>
<evidence type="ECO:0000256" key="1">
    <source>
        <dbReference type="SAM" id="MobiDB-lite"/>
    </source>
</evidence>
<reference evidence="2" key="1">
    <citation type="journal article" date="2020" name="G3 (Bethesda)">
        <title>High-Quality Assemblies for Three Invasive Social Wasps from the &lt;i&gt;Vespula&lt;/i&gt; Genus.</title>
        <authorList>
            <person name="Harrop T.W.R."/>
            <person name="Guhlin J."/>
            <person name="McLaughlin G.M."/>
            <person name="Permina E."/>
            <person name="Stockwell P."/>
            <person name="Gilligan J."/>
            <person name="Le Lec M.F."/>
            <person name="Gruber M.A.M."/>
            <person name="Quinn O."/>
            <person name="Lovegrove M."/>
            <person name="Duncan E.J."/>
            <person name="Remnant E.J."/>
            <person name="Van Eeckhoven J."/>
            <person name="Graham B."/>
            <person name="Knapp R.A."/>
            <person name="Langford K.W."/>
            <person name="Kronenberg Z."/>
            <person name="Press M.O."/>
            <person name="Eacker S.M."/>
            <person name="Wilson-Rankin E.E."/>
            <person name="Purcell J."/>
            <person name="Lester P.J."/>
            <person name="Dearden P.K."/>
        </authorList>
    </citation>
    <scope>NUCLEOTIDE SEQUENCE</scope>
    <source>
        <strain evidence="2">Linc-1</strain>
    </source>
</reference>
<keyword evidence="3" id="KW-1185">Reference proteome</keyword>
<comment type="caution">
    <text evidence="2">The sequence shown here is derived from an EMBL/GenBank/DDBJ whole genome shotgun (WGS) entry which is preliminary data.</text>
</comment>
<proteinExistence type="predicted"/>
<dbReference type="EMBL" id="JACSDZ010000017">
    <property type="protein sequence ID" value="KAF7384790.1"/>
    <property type="molecule type" value="Genomic_DNA"/>
</dbReference>
<gene>
    <name evidence="2" type="ORF">HZH68_014402</name>
</gene>
<evidence type="ECO:0000313" key="2">
    <source>
        <dbReference type="EMBL" id="KAF7384790.1"/>
    </source>
</evidence>
<protein>
    <submittedName>
        <fullName evidence="2">Uncharacterized protein</fullName>
    </submittedName>
</protein>
<organism evidence="2 3">
    <name type="scientific">Vespula germanica</name>
    <name type="common">German yellow jacket</name>
    <name type="synonym">Paravespula germanica</name>
    <dbReference type="NCBI Taxonomy" id="30212"/>
    <lineage>
        <taxon>Eukaryota</taxon>
        <taxon>Metazoa</taxon>
        <taxon>Ecdysozoa</taxon>
        <taxon>Arthropoda</taxon>
        <taxon>Hexapoda</taxon>
        <taxon>Insecta</taxon>
        <taxon>Pterygota</taxon>
        <taxon>Neoptera</taxon>
        <taxon>Endopterygota</taxon>
        <taxon>Hymenoptera</taxon>
        <taxon>Apocrita</taxon>
        <taxon>Aculeata</taxon>
        <taxon>Vespoidea</taxon>
        <taxon>Vespidae</taxon>
        <taxon>Vespinae</taxon>
        <taxon>Vespula</taxon>
    </lineage>
</organism>
<evidence type="ECO:0000313" key="3">
    <source>
        <dbReference type="Proteomes" id="UP000617340"/>
    </source>
</evidence>
<dbReference type="Proteomes" id="UP000617340">
    <property type="component" value="Unassembled WGS sequence"/>
</dbReference>
<accession>A0A834JB39</accession>
<sequence>MTRKRARGDENAERNKAGKKKRKEENIPPMGKKRGRDAGGDKEKEVKGVERDSLEMRKARKEAIELVVVSLFILLENISMQLGEEKIIGNERTSPQKKSWQVVELKTGLTPAKAINTKGLVEKKEGRDKAGRVEMTKLYWRKEETRSPYPISFVRQVEFLTEETETPLSGPNIEGTFRNAVVLHPCGRAAPLLGLCSKHPPRPADSPTTSRIYLP</sequence>
<feature type="compositionally biased region" description="Basic and acidic residues" evidence="1">
    <location>
        <begin position="36"/>
        <end position="49"/>
    </location>
</feature>
<name>A0A834JB39_VESGE</name>
<dbReference type="AlphaFoldDB" id="A0A834JB39"/>